<feature type="domain" description="Negative modulator of initiation of replication SeqA N-terminal" evidence="6">
    <location>
        <begin position="1"/>
        <end position="36"/>
    </location>
</feature>
<comment type="function">
    <text evidence="4">Negative regulator of replication initiation, which contributes to regulation of DNA replication and ensures that replication initiation occurs exactly once per chromosome per cell cycle. Binds to pairs of hemimethylated GATC sequences in the oriC region, thus preventing assembly of replication proteins and re-initiation at newly replicated origins. Repression is relieved when the region becomes fully methylated.</text>
</comment>
<dbReference type="EMBL" id="SZVP01000009">
    <property type="protein sequence ID" value="TMM44875.1"/>
    <property type="molecule type" value="Genomic_DNA"/>
</dbReference>
<protein>
    <recommendedName>
        <fullName evidence="4">Negative modulator of initiation of replication</fullName>
    </recommendedName>
</protein>
<dbReference type="GO" id="GO:0032297">
    <property type="term" value="P:negative regulation of DNA-templated DNA replication initiation"/>
    <property type="evidence" value="ECO:0007669"/>
    <property type="project" value="UniProtKB-UniRule"/>
</dbReference>
<evidence type="ECO:0000313" key="7">
    <source>
        <dbReference type="EMBL" id="TMM44875.1"/>
    </source>
</evidence>
<evidence type="ECO:0000256" key="3">
    <source>
        <dbReference type="ARBA" id="ARBA00023125"/>
    </source>
</evidence>
<dbReference type="InterPro" id="IPR033761">
    <property type="entry name" value="SeqA_N"/>
</dbReference>
<gene>
    <name evidence="4 7" type="primary">seqA</name>
    <name evidence="7" type="ORF">FCS21_10330</name>
</gene>
<dbReference type="Gene3D" id="1.10.1220.10">
    <property type="entry name" value="Met repressor-like"/>
    <property type="match status" value="1"/>
</dbReference>
<dbReference type="HAMAP" id="MF_00908">
    <property type="entry name" value="SeqA"/>
    <property type="match status" value="1"/>
</dbReference>
<evidence type="ECO:0000256" key="4">
    <source>
        <dbReference type="HAMAP-Rule" id="MF_00908"/>
    </source>
</evidence>
<keyword evidence="1 4" id="KW-0963">Cytoplasm</keyword>
<evidence type="ECO:0000256" key="2">
    <source>
        <dbReference type="ARBA" id="ARBA00022880"/>
    </source>
</evidence>
<dbReference type="InterPro" id="IPR013321">
    <property type="entry name" value="Arc_rbn_hlx_hlx"/>
</dbReference>
<reference evidence="7 8" key="1">
    <citation type="submission" date="2019-05" db="EMBL/GenBank/DDBJ databases">
        <title>Colwellia ponticola sp. nov., isolated from seawater.</title>
        <authorList>
            <person name="Yoon J.-H."/>
        </authorList>
    </citation>
    <scope>NUCLEOTIDE SEQUENCE [LARGE SCALE GENOMIC DNA]</scope>
    <source>
        <strain evidence="7 8">OISW-25</strain>
    </source>
</reference>
<dbReference type="GO" id="GO:0005737">
    <property type="term" value="C:cytoplasm"/>
    <property type="evidence" value="ECO:0007669"/>
    <property type="project" value="UniProtKB-SubCell"/>
</dbReference>
<dbReference type="GO" id="GO:0003677">
    <property type="term" value="F:DNA binding"/>
    <property type="evidence" value="ECO:0007669"/>
    <property type="project" value="UniProtKB-UniRule"/>
</dbReference>
<dbReference type="InterPro" id="IPR005621">
    <property type="entry name" value="SeqA"/>
</dbReference>
<feature type="domain" description="Replication modulator SeqA C-terminal DNA-binding" evidence="5">
    <location>
        <begin position="146"/>
        <end position="252"/>
    </location>
</feature>
<dbReference type="Pfam" id="PF17206">
    <property type="entry name" value="SeqA_N"/>
    <property type="match status" value="1"/>
</dbReference>
<keyword evidence="8" id="KW-1185">Reference proteome</keyword>
<dbReference type="Proteomes" id="UP000307702">
    <property type="component" value="Unassembled WGS sequence"/>
</dbReference>
<dbReference type="GO" id="GO:0006355">
    <property type="term" value="P:regulation of DNA-templated transcription"/>
    <property type="evidence" value="ECO:0007669"/>
    <property type="project" value="InterPro"/>
</dbReference>
<comment type="caution">
    <text evidence="4">Lacks conserved residue(s) required for the propagation of feature annotation.</text>
</comment>
<keyword evidence="3 4" id="KW-0238">DNA-binding</keyword>
<dbReference type="InterPro" id="IPR036835">
    <property type="entry name" value="SeqA_DNA-bd_C_sf"/>
</dbReference>
<dbReference type="RefSeq" id="WP_138623071.1">
    <property type="nucleotide sequence ID" value="NZ_SZVP01000009.1"/>
</dbReference>
<evidence type="ECO:0000256" key="1">
    <source>
        <dbReference type="ARBA" id="ARBA00022490"/>
    </source>
</evidence>
<organism evidence="7 8">
    <name type="scientific">Colwellia ponticola</name>
    <dbReference type="NCBI Taxonomy" id="2304625"/>
    <lineage>
        <taxon>Bacteria</taxon>
        <taxon>Pseudomonadati</taxon>
        <taxon>Pseudomonadota</taxon>
        <taxon>Gammaproteobacteria</taxon>
        <taxon>Alteromonadales</taxon>
        <taxon>Colwelliaceae</taxon>
        <taxon>Colwellia</taxon>
    </lineage>
</organism>
<dbReference type="Gene3D" id="1.20.1380.10">
    <property type="entry name" value="Replication modulator SeqA, C-terminal DNA-binding domain"/>
    <property type="match status" value="1"/>
</dbReference>
<comment type="similarity">
    <text evidence="4">Belongs to the SeqA family.</text>
</comment>
<name>A0A8H2JL67_9GAMM</name>
<dbReference type="SUPFAM" id="SSF47598">
    <property type="entry name" value="Ribbon-helix-helix"/>
    <property type="match status" value="1"/>
</dbReference>
<dbReference type="SUPFAM" id="SSF82808">
    <property type="entry name" value="Replication modulator SeqA, C-terminal DNA-binding domain"/>
    <property type="match status" value="1"/>
</dbReference>
<keyword evidence="2 4" id="KW-0236">DNA replication inhibitor</keyword>
<comment type="subcellular location">
    <subcellularLocation>
        <location evidence="4">Cytoplasm</location>
    </subcellularLocation>
</comment>
<dbReference type="NCBIfam" id="NF008389">
    <property type="entry name" value="PRK11187.1"/>
    <property type="match status" value="1"/>
</dbReference>
<evidence type="ECO:0000259" key="6">
    <source>
        <dbReference type="Pfam" id="PF17206"/>
    </source>
</evidence>
<evidence type="ECO:0000313" key="8">
    <source>
        <dbReference type="Proteomes" id="UP000307702"/>
    </source>
</evidence>
<comment type="subunit">
    <text evidence="4">Homodimer. Polymerizes to form helical filaments.</text>
</comment>
<dbReference type="Pfam" id="PF03925">
    <property type="entry name" value="SeqA"/>
    <property type="match status" value="1"/>
</dbReference>
<proteinExistence type="inferred from homology"/>
<dbReference type="AlphaFoldDB" id="A0A8H2JL67"/>
<accession>A0A8H2JL67</accession>
<comment type="caution">
    <text evidence="7">The sequence shown here is derived from an EMBL/GenBank/DDBJ whole genome shotgun (WGS) entry which is preliminary data.</text>
</comment>
<dbReference type="InterPro" id="IPR026577">
    <property type="entry name" value="SeqA_DNA-bd_C"/>
</dbReference>
<feature type="region of interest" description="Interaction with DNA" evidence="4">
    <location>
        <begin position="161"/>
        <end position="162"/>
    </location>
</feature>
<evidence type="ECO:0000259" key="5">
    <source>
        <dbReference type="Pfam" id="PF03925"/>
    </source>
</evidence>
<dbReference type="OrthoDB" id="5591069at2"/>
<dbReference type="InterPro" id="IPR010985">
    <property type="entry name" value="Ribbon_hlx_hlx"/>
</dbReference>
<sequence length="254" mass="27988">MKNIEIDEELYQYIASNTQFIGESASAILRRLLKLGVEAEAKTVTVNESSLPVDVNTLADTQVLTTNGNTTNIIRSSQDAIQTNDTKRSVVKSTEVKVLTPEMPENLAPQTLSTEGIAPNITTFNEKNLHSNSAIKAAAAISRETVFNFINKEELAMQRGAVGRFLLILAALYRAHPAQFSVVTEICGRDRLYFANSESKLAESGSSTKPRQIPESPFWVITNSNTTRKKMMLTKASISLGYSDSDVEKIRELL</sequence>